<keyword evidence="13" id="KW-0479">Metal-binding</keyword>
<dbReference type="Gene3D" id="3.20.20.140">
    <property type="entry name" value="Metal-dependent hydrolases"/>
    <property type="match status" value="1"/>
</dbReference>
<dbReference type="Pfam" id="PF01026">
    <property type="entry name" value="TatD_DNase"/>
    <property type="match status" value="1"/>
</dbReference>
<comment type="pathway">
    <text evidence="2">Pyrimidine metabolism; UMP biosynthesis via de novo pathway; UMP from orotate: step 1/2.</text>
</comment>
<evidence type="ECO:0000256" key="2">
    <source>
        <dbReference type="ARBA" id="ARBA00004889"/>
    </source>
</evidence>
<evidence type="ECO:0000256" key="21">
    <source>
        <dbReference type="PIRSR" id="PIRSR614732-1"/>
    </source>
</evidence>
<feature type="domain" description="Orotidine 5'-phosphate decarboxylase" evidence="23">
    <location>
        <begin position="558"/>
        <end position="775"/>
    </location>
</feature>
<evidence type="ECO:0000256" key="10">
    <source>
        <dbReference type="ARBA" id="ARBA00022676"/>
    </source>
</evidence>
<feature type="active site" description="For OMPdecase activity" evidence="21">
    <location>
        <position position="619"/>
    </location>
</feature>
<keyword evidence="12" id="KW-0540">Nuclease</keyword>
<dbReference type="NCBIfam" id="TIGR00336">
    <property type="entry name" value="pyrE"/>
    <property type="match status" value="1"/>
</dbReference>
<dbReference type="InterPro" id="IPR023031">
    <property type="entry name" value="OPRT"/>
</dbReference>
<evidence type="ECO:0000256" key="22">
    <source>
        <dbReference type="PIRSR" id="PIRSR614732-2"/>
    </source>
</evidence>
<evidence type="ECO:0000256" key="19">
    <source>
        <dbReference type="ARBA" id="ARBA00023239"/>
    </source>
</evidence>
<dbReference type="GO" id="GO:0004590">
    <property type="term" value="F:orotidine-5'-phosphate decarboxylase activity"/>
    <property type="evidence" value="ECO:0007669"/>
    <property type="project" value="UniProtKB-EC"/>
</dbReference>
<comment type="similarity">
    <text evidence="4">Belongs to the metallo-dependent hydrolases superfamily. TatD-type hydrolase family.</text>
</comment>
<dbReference type="InterPro" id="IPR001130">
    <property type="entry name" value="TatD-like"/>
</dbReference>
<dbReference type="InterPro" id="IPR000836">
    <property type="entry name" value="PRTase_dom"/>
</dbReference>
<dbReference type="GO" id="GO:0006207">
    <property type="term" value="P:'de novo' pyrimidine nucleobase biosynthetic process"/>
    <property type="evidence" value="ECO:0007669"/>
    <property type="project" value="InterPro"/>
</dbReference>
<evidence type="ECO:0000256" key="7">
    <source>
        <dbReference type="ARBA" id="ARBA00012321"/>
    </source>
</evidence>
<dbReference type="FunFam" id="3.20.20.140:FF:000018">
    <property type="entry name" value="3'-5' ssDNA/RNA exonuclease TatD"/>
    <property type="match status" value="1"/>
</dbReference>
<reference evidence="24" key="1">
    <citation type="submission" date="2013-03" db="EMBL/GenBank/DDBJ databases">
        <authorList>
            <person name="Aslett M."/>
        </authorList>
    </citation>
    <scope>NUCLEOTIDE SEQUENCE [LARGE SCALE GENOMIC DNA]</scope>
    <source>
        <strain evidence="24">ISE/inbred ISE</strain>
    </source>
</reference>
<dbReference type="InterPro" id="IPR004467">
    <property type="entry name" value="Or_phspho_trans_dom"/>
</dbReference>
<feature type="binding site" evidence="22">
    <location>
        <position position="564"/>
    </location>
    <ligand>
        <name>substrate</name>
    </ligand>
</feature>
<dbReference type="PROSITE" id="PS01090">
    <property type="entry name" value="TATD_2"/>
    <property type="match status" value="1"/>
</dbReference>
<name>W6NQ75_HAECO</name>
<dbReference type="GO" id="GO:0004588">
    <property type="term" value="F:orotate phosphoribosyltransferase activity"/>
    <property type="evidence" value="ECO:0007669"/>
    <property type="project" value="UniProtKB-EC"/>
</dbReference>
<feature type="binding site" evidence="22">
    <location>
        <position position="759"/>
    </location>
    <ligand>
        <name>substrate</name>
    </ligand>
</feature>
<evidence type="ECO:0000256" key="16">
    <source>
        <dbReference type="ARBA" id="ARBA00022839"/>
    </source>
</evidence>
<dbReference type="Pfam" id="PF00215">
    <property type="entry name" value="OMPdecase"/>
    <property type="match status" value="1"/>
</dbReference>
<feature type="binding site" evidence="22">
    <location>
        <position position="586"/>
    </location>
    <ligand>
        <name>substrate</name>
    </ligand>
</feature>
<dbReference type="EC" id="4.1.1.23" evidence="7"/>
<keyword evidence="19" id="KW-0456">Lyase</keyword>
<feature type="binding site" evidence="22">
    <location>
        <position position="680"/>
    </location>
    <ligand>
        <name>substrate</name>
    </ligand>
</feature>
<evidence type="ECO:0000256" key="13">
    <source>
        <dbReference type="ARBA" id="ARBA00022723"/>
    </source>
</evidence>
<dbReference type="AlphaFoldDB" id="W6NQ75"/>
<dbReference type="SUPFAM" id="SSF51556">
    <property type="entry name" value="Metallo-dependent hydrolases"/>
    <property type="match status" value="1"/>
</dbReference>
<dbReference type="NCBIfam" id="TIGR01740">
    <property type="entry name" value="pyrF"/>
    <property type="match status" value="1"/>
</dbReference>
<dbReference type="PANTHER" id="PTHR19278">
    <property type="entry name" value="OROTATE PHOSPHORIBOSYLTRANSFERASE"/>
    <property type="match status" value="1"/>
</dbReference>
<dbReference type="InterPro" id="IPR014732">
    <property type="entry name" value="OMPdecase"/>
</dbReference>
<dbReference type="Gene3D" id="3.20.20.70">
    <property type="entry name" value="Aldolase class I"/>
    <property type="match status" value="1"/>
</dbReference>
<feature type="binding site" evidence="22">
    <location>
        <position position="760"/>
    </location>
    <ligand>
        <name>substrate</name>
    </ligand>
</feature>
<reference evidence="24" key="2">
    <citation type="submission" date="2013-05" db="EMBL/GenBank/DDBJ databases">
        <title>The genome and transcriptome of Haemonchus contortus: a key model parasite for drug and vaccine discovery.</title>
        <authorList>
            <person name="Laing R."/>
            <person name="Kikuchi T."/>
            <person name="Martinelli A."/>
            <person name="Tsai I.J."/>
            <person name="Beech R.N."/>
            <person name="Redman E."/>
            <person name="Holroyd N."/>
            <person name="Bartley D.J."/>
            <person name="Beasley H."/>
            <person name="Britton C."/>
            <person name="Curran D."/>
            <person name="Devaney E."/>
            <person name="Gilabert A."/>
            <person name="Jackson F."/>
            <person name="Hunt M."/>
            <person name="Johnston S."/>
            <person name="Kryukov I."/>
            <person name="Li K."/>
            <person name="Morrison A.A."/>
            <person name="Reid A.J."/>
            <person name="Sargison N."/>
            <person name="Saunders G."/>
            <person name="Wasmuth J.D."/>
            <person name="Wolstenholme A."/>
            <person name="Berriman M."/>
            <person name="Gilleard J.S."/>
            <person name="Cotton J.A."/>
        </authorList>
    </citation>
    <scope>NUCLEOTIDE SEQUENCE [LARGE SCALE GENOMIC DNA]</scope>
    <source>
        <strain evidence="24">ISE/inbred ISE</strain>
    </source>
</reference>
<sequence>MSTEAIERVVPYELVDIGANLGHPSFKNDLNDILIRARQSGISKLMITGTCEKISKEAMELAETMPGFLYFTAGVHPHDAKDFDAKTLDTLRSLQAHAQCVAVGECGLDFNRNFSPPDTQKEVFVFWVELACELQKPLFIHEREAHEDMVRILSNAGERLPPAVIHCFTGTEDEAKKYIEMGLYIGLTGFLWKDRLTNGVQVALRNGSIPLDRLLIETDAPFMYPKISDKKLPADVKEAFTEPTKQLHKFTSFNRNEPCALAAVCEMIAAFMGRDPKEVAEVTTTNAKRVYDILMNMLVEESMNGARQRNLLRYMLNSKVFKFGDFELKSGMRSPIYIDLRECFGYSDIMDLASDGLKSVIEKADILVDGIVGVPYAALPYATLVSCRIRKPLIIVRKEAKDHGTKKMIEGLYQKGNRVVIIEDVVTTGGSVKEVVKTLRGVGLVVEDVFCLLNREQGGPEKLEEEGITLHSLFNMETVLSFLLSVDAIDKETSLGIIEALNLPFKEVKRFEISPEMENLASFPMSNLGRLPIEERAKEAMCSMNKRIFSLMLKKNSNLCLAVDYTEAEKILELVDKAGPFVVAVKVHADAIVDFSKEFTTRLVRLANDHDFVIFEDRKFGDTGNTNLLQLKGALRVAEWADVVTVHIVQGCDSIGSVFRQVILDPAYRLSGVLLIAQLSTKGSLTALPGYTEAAAEMGEANRDVVCGFICQARVSPHPDMLHWTPGVNLDSTSDNKGQQWRGVDEAIGRQQNDIVIVGRGVTASANPIQELTRYREQAWSALVLKN</sequence>
<evidence type="ECO:0000259" key="23">
    <source>
        <dbReference type="SMART" id="SM00934"/>
    </source>
</evidence>
<gene>
    <name evidence="24" type="ORF">HCOI_00851100</name>
</gene>
<keyword evidence="9" id="KW-0963">Cytoplasm</keyword>
<evidence type="ECO:0000256" key="6">
    <source>
        <dbReference type="ARBA" id="ARBA00011971"/>
    </source>
</evidence>
<dbReference type="GO" id="GO:0004527">
    <property type="term" value="F:exonuclease activity"/>
    <property type="evidence" value="ECO:0007669"/>
    <property type="project" value="UniProtKB-KW"/>
</dbReference>
<dbReference type="InterPro" id="IPR001754">
    <property type="entry name" value="OMPdeCOase_dom"/>
</dbReference>
<dbReference type="Pfam" id="PF00156">
    <property type="entry name" value="Pribosyltran"/>
    <property type="match status" value="1"/>
</dbReference>
<dbReference type="Gene3D" id="3.40.50.2020">
    <property type="match status" value="1"/>
</dbReference>
<keyword evidence="18" id="KW-0665">Pyrimidine biosynthesis</keyword>
<comment type="pathway">
    <text evidence="1">Pyrimidine metabolism; UMP biosynthesis via de novo pathway; UMP from orotate: step 2/2.</text>
</comment>
<organism evidence="24">
    <name type="scientific">Haemonchus contortus</name>
    <name type="common">Barber pole worm</name>
    <dbReference type="NCBI Taxonomy" id="6289"/>
    <lineage>
        <taxon>Eukaryota</taxon>
        <taxon>Metazoa</taxon>
        <taxon>Ecdysozoa</taxon>
        <taxon>Nematoda</taxon>
        <taxon>Chromadorea</taxon>
        <taxon>Rhabditida</taxon>
        <taxon>Rhabditina</taxon>
        <taxon>Rhabditomorpha</taxon>
        <taxon>Strongyloidea</taxon>
        <taxon>Trichostrongylidae</taxon>
        <taxon>Haemonchus</taxon>
    </lineage>
</organism>
<evidence type="ECO:0000313" key="24">
    <source>
        <dbReference type="EMBL" id="CDL94352.1"/>
    </source>
</evidence>
<dbReference type="EC" id="2.4.2.10" evidence="6"/>
<comment type="similarity">
    <text evidence="3">In the N-terminal section; belongs to the purine/pyrimidine phosphoribosyltransferase family.</text>
</comment>
<protein>
    <recommendedName>
        <fullName evidence="8">Uridine 5'-monophosphate synthase</fullName>
        <ecNumber evidence="6">2.4.2.10</ecNumber>
        <ecNumber evidence="7">4.1.1.23</ecNumber>
    </recommendedName>
</protein>
<keyword evidence="15" id="KW-0378">Hydrolase</keyword>
<evidence type="ECO:0000256" key="9">
    <source>
        <dbReference type="ARBA" id="ARBA00022490"/>
    </source>
</evidence>
<evidence type="ECO:0000256" key="1">
    <source>
        <dbReference type="ARBA" id="ARBA00004861"/>
    </source>
</evidence>
<evidence type="ECO:0000256" key="11">
    <source>
        <dbReference type="ARBA" id="ARBA00022679"/>
    </source>
</evidence>
<evidence type="ECO:0000256" key="17">
    <source>
        <dbReference type="ARBA" id="ARBA00022842"/>
    </source>
</evidence>
<keyword evidence="10 24" id="KW-0328">Glycosyltransferase</keyword>
<dbReference type="HAMAP" id="MF_01208">
    <property type="entry name" value="PyrE"/>
    <property type="match status" value="1"/>
</dbReference>
<dbReference type="FunFam" id="3.20.20.70:FF:000114">
    <property type="entry name" value="Decarboxylase,orotidine phosphate"/>
    <property type="match status" value="1"/>
</dbReference>
<keyword evidence="11 24" id="KW-0808">Transferase</keyword>
<evidence type="ECO:0000256" key="3">
    <source>
        <dbReference type="ARBA" id="ARBA00006221"/>
    </source>
</evidence>
<keyword evidence="20" id="KW-0511">Multifunctional enzyme</keyword>
<feature type="binding site" evidence="22">
    <location>
        <position position="739"/>
    </location>
    <ligand>
        <name>substrate</name>
    </ligand>
</feature>
<dbReference type="GO" id="GO:0044205">
    <property type="term" value="P:'de novo' UMP biosynthetic process"/>
    <property type="evidence" value="ECO:0007669"/>
    <property type="project" value="UniProtKB-UniPathway"/>
</dbReference>
<evidence type="ECO:0000256" key="5">
    <source>
        <dbReference type="ARBA" id="ARBA00009769"/>
    </source>
</evidence>
<comment type="similarity">
    <text evidence="5">In the C-terminal section; belongs to the OMP decarboxylase family.</text>
</comment>
<accession>W6NQ75</accession>
<evidence type="ECO:0000256" key="8">
    <source>
        <dbReference type="ARBA" id="ARBA00015047"/>
    </source>
</evidence>
<keyword evidence="14" id="KW-0210">Decarboxylase</keyword>
<evidence type="ECO:0000256" key="4">
    <source>
        <dbReference type="ARBA" id="ARBA00009275"/>
    </source>
</evidence>
<dbReference type="SUPFAM" id="SSF53271">
    <property type="entry name" value="PRTase-like"/>
    <property type="match status" value="1"/>
</dbReference>
<dbReference type="CDD" id="cd06223">
    <property type="entry name" value="PRTases_typeI"/>
    <property type="match status" value="1"/>
</dbReference>
<evidence type="ECO:0000256" key="14">
    <source>
        <dbReference type="ARBA" id="ARBA00022793"/>
    </source>
</evidence>
<dbReference type="InterPro" id="IPR018228">
    <property type="entry name" value="DNase_TatD-rel_CS"/>
</dbReference>
<dbReference type="UniPathway" id="UPA00070">
    <property type="reaction ID" value="UER00119"/>
</dbReference>
<dbReference type="InterPro" id="IPR013785">
    <property type="entry name" value="Aldolase_TIM"/>
</dbReference>
<dbReference type="InterPro" id="IPR029057">
    <property type="entry name" value="PRTase-like"/>
</dbReference>
<dbReference type="InterPro" id="IPR032466">
    <property type="entry name" value="Metal_Hydrolase"/>
</dbReference>
<dbReference type="SUPFAM" id="SSF51366">
    <property type="entry name" value="Ribulose-phoshate binding barrel"/>
    <property type="match status" value="1"/>
</dbReference>
<comment type="caution">
    <text evidence="24">The sequence shown here is derived from an EMBL/GenBank/DDBJ whole genome shotgun (WGS) entry which is preliminary data.</text>
</comment>
<dbReference type="PANTHER" id="PTHR19278:SF9">
    <property type="entry name" value="URIDINE 5'-MONOPHOSPHATE SYNTHASE"/>
    <property type="match status" value="1"/>
</dbReference>
<evidence type="ECO:0000256" key="12">
    <source>
        <dbReference type="ARBA" id="ARBA00022722"/>
    </source>
</evidence>
<feature type="active site" description="For OMPdecase activity" evidence="21">
    <location>
        <position position="622"/>
    </location>
</feature>
<dbReference type="InterPro" id="IPR011060">
    <property type="entry name" value="RibuloseP-bd_barrel"/>
</dbReference>
<feature type="active site" description="For OMPdecase activity" evidence="21">
    <location>
        <position position="617"/>
    </location>
</feature>
<keyword evidence="17" id="KW-0460">Magnesium</keyword>
<dbReference type="CDD" id="cd04725">
    <property type="entry name" value="OMP_decarboxylase_like"/>
    <property type="match status" value="1"/>
</dbReference>
<evidence type="ECO:0000256" key="15">
    <source>
        <dbReference type="ARBA" id="ARBA00022801"/>
    </source>
</evidence>
<proteinExistence type="inferred from homology"/>
<evidence type="ECO:0000256" key="18">
    <source>
        <dbReference type="ARBA" id="ARBA00022975"/>
    </source>
</evidence>
<evidence type="ECO:0000256" key="20">
    <source>
        <dbReference type="ARBA" id="ARBA00023268"/>
    </source>
</evidence>
<dbReference type="CDD" id="cd01310">
    <property type="entry name" value="TatD_DNAse"/>
    <property type="match status" value="1"/>
</dbReference>
<dbReference type="EMBL" id="CAVP010058281">
    <property type="protein sequence ID" value="CDL94352.1"/>
    <property type="molecule type" value="Genomic_DNA"/>
</dbReference>
<dbReference type="GO" id="GO:0046872">
    <property type="term" value="F:metal ion binding"/>
    <property type="evidence" value="ECO:0007669"/>
    <property type="project" value="UniProtKB-KW"/>
</dbReference>
<keyword evidence="16" id="KW-0269">Exonuclease</keyword>
<dbReference type="SMART" id="SM00934">
    <property type="entry name" value="OMPdecase"/>
    <property type="match status" value="1"/>
</dbReference>